<dbReference type="EMBL" id="BK015319">
    <property type="protein sequence ID" value="DAE01097.1"/>
    <property type="molecule type" value="Genomic_DNA"/>
</dbReference>
<proteinExistence type="predicted"/>
<evidence type="ECO:0000313" key="1">
    <source>
        <dbReference type="EMBL" id="DAE01097.1"/>
    </source>
</evidence>
<protein>
    <submittedName>
        <fullName evidence="1">Uncharacterized protein</fullName>
    </submittedName>
</protein>
<sequence>MTDAERLEKWYEEQNFLPGVKSVFKNVYDNYYIQDHEEPVFYGRPEVYKVVGDDFIFVHGDEYEHVLWVYAGSPEPVKPEDVPEFLK</sequence>
<accession>A0A8S5P3S4</accession>
<reference evidence="1" key="1">
    <citation type="journal article" date="2021" name="Proc. Natl. Acad. Sci. U.S.A.">
        <title>A Catalog of Tens of Thousands of Viruses from Human Metagenomes Reveals Hidden Associations with Chronic Diseases.</title>
        <authorList>
            <person name="Tisza M.J."/>
            <person name="Buck C.B."/>
        </authorList>
    </citation>
    <scope>NUCLEOTIDE SEQUENCE</scope>
    <source>
        <strain evidence="1">CtegP15</strain>
    </source>
</reference>
<name>A0A8S5P3S4_9CAUD</name>
<organism evidence="1">
    <name type="scientific">Myoviridae sp. ctegP15</name>
    <dbReference type="NCBI Taxonomy" id="2825146"/>
    <lineage>
        <taxon>Viruses</taxon>
        <taxon>Duplodnaviria</taxon>
        <taxon>Heunggongvirae</taxon>
        <taxon>Uroviricota</taxon>
        <taxon>Caudoviricetes</taxon>
    </lineage>
</organism>